<dbReference type="InterPro" id="IPR023214">
    <property type="entry name" value="HAD_sf"/>
</dbReference>
<accession>A0A173WKS8</accession>
<dbReference type="NCBIfam" id="TIGR00099">
    <property type="entry name" value="Cof-subfamily"/>
    <property type="match status" value="1"/>
</dbReference>
<dbReference type="AlphaFoldDB" id="A0A173WKS8"/>
<dbReference type="STRING" id="187979.ERS852385_00271"/>
<dbReference type="Pfam" id="PF08282">
    <property type="entry name" value="Hydrolase_3"/>
    <property type="match status" value="1"/>
</dbReference>
<dbReference type="EMBL" id="CYYU01000001">
    <property type="protein sequence ID" value="CUN39097.1"/>
    <property type="molecule type" value="Genomic_DNA"/>
</dbReference>
<dbReference type="SFLD" id="SFLDG01140">
    <property type="entry name" value="C2.B:_Phosphomannomutase_and_P"/>
    <property type="match status" value="1"/>
</dbReference>
<gene>
    <name evidence="1" type="ORF">ERS852385_00271</name>
</gene>
<dbReference type="Proteomes" id="UP000095546">
    <property type="component" value="Unassembled WGS sequence"/>
</dbReference>
<dbReference type="NCBIfam" id="TIGR01484">
    <property type="entry name" value="HAD-SF-IIB"/>
    <property type="match status" value="1"/>
</dbReference>
<dbReference type="PROSITE" id="PS01228">
    <property type="entry name" value="COF_1"/>
    <property type="match status" value="1"/>
</dbReference>
<dbReference type="Gene3D" id="3.30.1240.10">
    <property type="match status" value="1"/>
</dbReference>
<proteinExistence type="predicted"/>
<name>A0A173WKS8_9FIRM</name>
<protein>
    <submittedName>
        <fullName evidence="1">Sugar phosphate phosphatase</fullName>
    </submittedName>
</protein>
<dbReference type="CDD" id="cd07516">
    <property type="entry name" value="HAD_Pase"/>
    <property type="match status" value="1"/>
</dbReference>
<dbReference type="eggNOG" id="COG0561">
    <property type="taxonomic scope" value="Bacteria"/>
</dbReference>
<dbReference type="RefSeq" id="WP_036373543.1">
    <property type="nucleotide sequence ID" value="NZ_CABIWZ010000001.1"/>
</dbReference>
<evidence type="ECO:0000313" key="2">
    <source>
        <dbReference type="Proteomes" id="UP000095546"/>
    </source>
</evidence>
<dbReference type="InterPro" id="IPR036412">
    <property type="entry name" value="HAD-like_sf"/>
</dbReference>
<evidence type="ECO:0000313" key="1">
    <source>
        <dbReference type="EMBL" id="CUN39097.1"/>
    </source>
</evidence>
<dbReference type="SUPFAM" id="SSF56784">
    <property type="entry name" value="HAD-like"/>
    <property type="match status" value="1"/>
</dbReference>
<dbReference type="GO" id="GO:0005829">
    <property type="term" value="C:cytosol"/>
    <property type="evidence" value="ECO:0007669"/>
    <property type="project" value="TreeGrafter"/>
</dbReference>
<dbReference type="PANTHER" id="PTHR10000:SF8">
    <property type="entry name" value="HAD SUPERFAMILY HYDROLASE-LIKE, TYPE 3"/>
    <property type="match status" value="1"/>
</dbReference>
<reference evidence="1 2" key="1">
    <citation type="submission" date="2015-09" db="EMBL/GenBank/DDBJ databases">
        <authorList>
            <consortium name="Pathogen Informatics"/>
        </authorList>
    </citation>
    <scope>NUCLEOTIDE SEQUENCE [LARGE SCALE GENOMIC DNA]</scope>
    <source>
        <strain evidence="1 2">2789STDY5608828</strain>
    </source>
</reference>
<dbReference type="GO" id="GO:0000287">
    <property type="term" value="F:magnesium ion binding"/>
    <property type="evidence" value="ECO:0007669"/>
    <property type="project" value="TreeGrafter"/>
</dbReference>
<dbReference type="OrthoDB" id="9810101at2"/>
<keyword evidence="2" id="KW-1185">Reference proteome</keyword>
<dbReference type="GO" id="GO:0016791">
    <property type="term" value="F:phosphatase activity"/>
    <property type="evidence" value="ECO:0007669"/>
    <property type="project" value="TreeGrafter"/>
</dbReference>
<dbReference type="PANTHER" id="PTHR10000">
    <property type="entry name" value="PHOSPHOSERINE PHOSPHATASE"/>
    <property type="match status" value="1"/>
</dbReference>
<organism evidence="1 2">
    <name type="scientific">Mitsuokella jalaludinii</name>
    <dbReference type="NCBI Taxonomy" id="187979"/>
    <lineage>
        <taxon>Bacteria</taxon>
        <taxon>Bacillati</taxon>
        <taxon>Bacillota</taxon>
        <taxon>Negativicutes</taxon>
        <taxon>Selenomonadales</taxon>
        <taxon>Selenomonadaceae</taxon>
        <taxon>Mitsuokella</taxon>
    </lineage>
</organism>
<dbReference type="SFLD" id="SFLDS00003">
    <property type="entry name" value="Haloacid_Dehalogenase"/>
    <property type="match status" value="1"/>
</dbReference>
<dbReference type="InterPro" id="IPR000150">
    <property type="entry name" value="Cof"/>
</dbReference>
<sequence>MARIVFSDIDGTLLTDDKRVTEKTEQAVKGLVQQGIPFVLVSARMPEAIYPITEAMGVKIPLISYSGALVLTEEGETLYSLTMKAEHAAAFLEAVEAHFPQATVNYYAGHHWYVKDTSNPRVALEMKITGAVAERRSFADCLTEGTLPHKILLMMEPADCERAERELQALFPALNIVRSAPHLLEIMDASVNKASGIEVMLKHFGLEASDALSFGDNYNDLEMLRYTGASVAMGNAPQPVKEAAGIVTTSNEEDGIYAYLSEHHLIG</sequence>
<dbReference type="Gene3D" id="3.40.50.1000">
    <property type="entry name" value="HAD superfamily/HAD-like"/>
    <property type="match status" value="1"/>
</dbReference>
<dbReference type="InterPro" id="IPR006379">
    <property type="entry name" value="HAD-SF_hydro_IIB"/>
</dbReference>
<dbReference type="GeneID" id="83709626"/>
<dbReference type="SFLD" id="SFLDG01144">
    <property type="entry name" value="C2.B.4:_PGP_Like"/>
    <property type="match status" value="1"/>
</dbReference>